<keyword evidence="2" id="KW-1185">Reference proteome</keyword>
<accession>A0A419S707</accession>
<dbReference type="AlphaFoldDB" id="A0A419S707"/>
<gene>
    <name evidence="1" type="ORF">BCY91_02435</name>
</gene>
<sequence>MTADYELYVADYIAQCINKDKPQLHCNGQCVLMKKVKEAEKEQNKKNLLVYEYSALYVQEESKVLNMHCWTEELELPQFPVYRSTYAYNYYASVFHPPLLKLA</sequence>
<protein>
    <submittedName>
        <fullName evidence="1">Uncharacterized protein</fullName>
    </submittedName>
</protein>
<comment type="caution">
    <text evidence="1">The sequence shown here is derived from an EMBL/GenBank/DDBJ whole genome shotgun (WGS) entry which is preliminary data.</text>
</comment>
<evidence type="ECO:0000313" key="2">
    <source>
        <dbReference type="Proteomes" id="UP000283433"/>
    </source>
</evidence>
<reference evidence="1 2" key="1">
    <citation type="submission" date="2016-07" db="EMBL/GenBank/DDBJ databases">
        <title>Genome of Pelobium manganitolerans.</title>
        <authorList>
            <person name="Wu S."/>
            <person name="Wang G."/>
        </authorList>
    </citation>
    <scope>NUCLEOTIDE SEQUENCE [LARGE SCALE GENOMIC DNA]</scope>
    <source>
        <strain evidence="1 2">YS-25</strain>
    </source>
</reference>
<organism evidence="1 2">
    <name type="scientific">Pelobium manganitolerans</name>
    <dbReference type="NCBI Taxonomy" id="1842495"/>
    <lineage>
        <taxon>Bacteria</taxon>
        <taxon>Pseudomonadati</taxon>
        <taxon>Bacteroidota</taxon>
        <taxon>Sphingobacteriia</taxon>
        <taxon>Sphingobacteriales</taxon>
        <taxon>Sphingobacteriaceae</taxon>
        <taxon>Pelobium</taxon>
    </lineage>
</organism>
<proteinExistence type="predicted"/>
<dbReference type="Proteomes" id="UP000283433">
    <property type="component" value="Unassembled WGS sequence"/>
</dbReference>
<dbReference type="EMBL" id="MBTA01000012">
    <property type="protein sequence ID" value="RKD17029.1"/>
    <property type="molecule type" value="Genomic_DNA"/>
</dbReference>
<evidence type="ECO:0000313" key="1">
    <source>
        <dbReference type="EMBL" id="RKD17029.1"/>
    </source>
</evidence>
<name>A0A419S707_9SPHI</name>